<dbReference type="Proteomes" id="UP001583193">
    <property type="component" value="Unassembled WGS sequence"/>
</dbReference>
<feature type="compositionally biased region" description="Low complexity" evidence="1">
    <location>
        <begin position="270"/>
        <end position="284"/>
    </location>
</feature>
<evidence type="ECO:0000256" key="1">
    <source>
        <dbReference type="SAM" id="MobiDB-lite"/>
    </source>
</evidence>
<dbReference type="PANTHER" id="PTHR42084">
    <property type="entry name" value="YALI0E26631P"/>
    <property type="match status" value="1"/>
</dbReference>
<feature type="compositionally biased region" description="Polar residues" evidence="1">
    <location>
        <begin position="12"/>
        <end position="34"/>
    </location>
</feature>
<organism evidence="2 3">
    <name type="scientific">Paecilomyces lecythidis</name>
    <dbReference type="NCBI Taxonomy" id="3004212"/>
    <lineage>
        <taxon>Eukaryota</taxon>
        <taxon>Fungi</taxon>
        <taxon>Dikarya</taxon>
        <taxon>Ascomycota</taxon>
        <taxon>Pezizomycotina</taxon>
        <taxon>Eurotiomycetes</taxon>
        <taxon>Eurotiomycetidae</taxon>
        <taxon>Eurotiales</taxon>
        <taxon>Thermoascaceae</taxon>
        <taxon>Paecilomyces</taxon>
    </lineage>
</organism>
<feature type="region of interest" description="Disordered" evidence="1">
    <location>
        <begin position="175"/>
        <end position="301"/>
    </location>
</feature>
<evidence type="ECO:0000313" key="2">
    <source>
        <dbReference type="EMBL" id="KAL1871748.1"/>
    </source>
</evidence>
<accession>A0ABR3X741</accession>
<feature type="compositionally biased region" description="Basic and acidic residues" evidence="1">
    <location>
        <begin position="254"/>
        <end position="264"/>
    </location>
</feature>
<evidence type="ECO:0000313" key="3">
    <source>
        <dbReference type="Proteomes" id="UP001583193"/>
    </source>
</evidence>
<feature type="compositionally biased region" description="Acidic residues" evidence="1">
    <location>
        <begin position="97"/>
        <end position="114"/>
    </location>
</feature>
<proteinExistence type="predicted"/>
<feature type="compositionally biased region" description="Acidic residues" evidence="1">
    <location>
        <begin position="227"/>
        <end position="240"/>
    </location>
</feature>
<dbReference type="EMBL" id="JAVDPF010000026">
    <property type="protein sequence ID" value="KAL1871748.1"/>
    <property type="molecule type" value="Genomic_DNA"/>
</dbReference>
<sequence length="495" mass="52950">MSADLLAEFGASPSSQSTKNASRQSQQHFQNSSLIPDLDFSGGFSSQPSRGGPEPATFGSLGGAGHAAVKSPVSSPPLAESLWRHDDSGADVLFDATTEDAPPDDDDDWGEFEAPETTPGKQEDVFTPSMSSAPQVTPAPNLAFGQTVGASRVPTGINSTIKGVSGSSSGATHLMDLLSIEDDAPPVETRQPPADIKSGKSTINNHTSPQVNALSSRQGPTAKEEQNSFDEWGDFVDADDWNPTTQEPLPATQVKKDTSAEKAVNRTQKPSAPAAASSRGASTPQASQVSQSQVRPTNIPPPSVLLQLFPPLFERLQDDTTAAKKDPSKGAMSLYLVLNLACTLRVASRIIAGRTLRWKRDIALSQSTKIGPARSGKQGGMKLSTVSKSENVKEEQEAVEVLDAWRRRAALFNSLIISAGERPIPVIAVHAPVNTVKGALTAPHACALCGLKRDERLPKIDDNAQDSFGEWWAEYWGHTDCKQFWEEHSKSLLQR</sequence>
<keyword evidence="3" id="KW-1185">Reference proteome</keyword>
<name>A0ABR3X741_9EURO</name>
<gene>
    <name evidence="2" type="ORF">Plec18167_006898</name>
</gene>
<feature type="region of interest" description="Disordered" evidence="1">
    <location>
        <begin position="1"/>
        <end position="147"/>
    </location>
</feature>
<feature type="compositionally biased region" description="Polar residues" evidence="1">
    <location>
        <begin position="199"/>
        <end position="219"/>
    </location>
</feature>
<feature type="compositionally biased region" description="Polar residues" evidence="1">
    <location>
        <begin position="285"/>
        <end position="296"/>
    </location>
</feature>
<dbReference type="PANTHER" id="PTHR42084:SF1">
    <property type="entry name" value="SERINE_THREONINE-PROTEIN KINASE PPK6"/>
    <property type="match status" value="1"/>
</dbReference>
<comment type="caution">
    <text evidence="2">The sequence shown here is derived from an EMBL/GenBank/DDBJ whole genome shotgun (WGS) entry which is preliminary data.</text>
</comment>
<reference evidence="2 3" key="1">
    <citation type="journal article" date="2024" name="IMA Fungus">
        <title>IMA Genome - F19 : A genome assembly and annotation guide to empower mycologists, including annotated draft genome sequences of Ceratocystis pirilliformis, Diaporthe australafricana, Fusarium ophioides, Paecilomyces lecythidis, and Sporothrix stenoceras.</title>
        <authorList>
            <person name="Aylward J."/>
            <person name="Wilson A.M."/>
            <person name="Visagie C.M."/>
            <person name="Spraker J."/>
            <person name="Barnes I."/>
            <person name="Buitendag C."/>
            <person name="Ceriani C."/>
            <person name="Del Mar Angel L."/>
            <person name="du Plessis D."/>
            <person name="Fuchs T."/>
            <person name="Gasser K."/>
            <person name="Kramer D."/>
            <person name="Li W."/>
            <person name="Munsamy K."/>
            <person name="Piso A."/>
            <person name="Price J.L."/>
            <person name="Sonnekus B."/>
            <person name="Thomas C."/>
            <person name="van der Nest A."/>
            <person name="van Dijk A."/>
            <person name="van Heerden A."/>
            <person name="van Vuuren N."/>
            <person name="Yilmaz N."/>
            <person name="Duong T.A."/>
            <person name="van der Merwe N.A."/>
            <person name="Wingfield M.J."/>
            <person name="Wingfield B.D."/>
        </authorList>
    </citation>
    <scope>NUCLEOTIDE SEQUENCE [LARGE SCALE GENOMIC DNA]</scope>
    <source>
        <strain evidence="2 3">CMW 18167</strain>
    </source>
</reference>
<protein>
    <submittedName>
        <fullName evidence="2">Uncharacterized protein</fullName>
    </submittedName>
</protein>
<feature type="region of interest" description="Disordered" evidence="1">
    <location>
        <begin position="370"/>
        <end position="389"/>
    </location>
</feature>